<dbReference type="GO" id="GO:0019344">
    <property type="term" value="P:cysteine biosynthetic process"/>
    <property type="evidence" value="ECO:0007669"/>
    <property type="project" value="UniProtKB-KW"/>
</dbReference>
<protein>
    <recommendedName>
        <fullName evidence="7">Tryptophan synthase beta chain-like PALP domain-containing protein</fullName>
    </recommendedName>
</protein>
<keyword evidence="3" id="KW-0028">Amino-acid biosynthesis</keyword>
<evidence type="ECO:0000259" key="7">
    <source>
        <dbReference type="Pfam" id="PF00291"/>
    </source>
</evidence>
<dbReference type="InterPro" id="IPR036052">
    <property type="entry name" value="TrpB-like_PALP_sf"/>
</dbReference>
<dbReference type="FunFam" id="3.40.50.1100:FF:000006">
    <property type="entry name" value="Cysteine synthase"/>
    <property type="match status" value="1"/>
</dbReference>
<accession>X0W5F2</accession>
<dbReference type="AlphaFoldDB" id="X0W5F2"/>
<keyword evidence="4" id="KW-0808">Transferase</keyword>
<evidence type="ECO:0000256" key="3">
    <source>
        <dbReference type="ARBA" id="ARBA00022605"/>
    </source>
</evidence>
<evidence type="ECO:0000256" key="4">
    <source>
        <dbReference type="ARBA" id="ARBA00022679"/>
    </source>
</evidence>
<evidence type="ECO:0000256" key="6">
    <source>
        <dbReference type="ARBA" id="ARBA00023192"/>
    </source>
</evidence>
<dbReference type="Pfam" id="PF00291">
    <property type="entry name" value="PALP"/>
    <property type="match status" value="1"/>
</dbReference>
<dbReference type="EMBL" id="BARS01039403">
    <property type="protein sequence ID" value="GAG18502.1"/>
    <property type="molecule type" value="Genomic_DNA"/>
</dbReference>
<keyword evidence="5" id="KW-0663">Pyridoxal phosphate</keyword>
<dbReference type="SUPFAM" id="SSF53686">
    <property type="entry name" value="Tryptophan synthase beta subunit-like PLP-dependent enzymes"/>
    <property type="match status" value="1"/>
</dbReference>
<reference evidence="8" key="1">
    <citation type="journal article" date="2014" name="Front. Microbiol.">
        <title>High frequency of phylogenetically diverse reductive dehalogenase-homologous genes in deep subseafloor sedimentary metagenomes.</title>
        <authorList>
            <person name="Kawai M."/>
            <person name="Futagami T."/>
            <person name="Toyoda A."/>
            <person name="Takaki Y."/>
            <person name="Nishi S."/>
            <person name="Hori S."/>
            <person name="Arai W."/>
            <person name="Tsubouchi T."/>
            <person name="Morono Y."/>
            <person name="Uchiyama I."/>
            <person name="Ito T."/>
            <person name="Fujiyama A."/>
            <person name="Inagaki F."/>
            <person name="Takami H."/>
        </authorList>
    </citation>
    <scope>NUCLEOTIDE SEQUENCE</scope>
    <source>
        <strain evidence="8">Expedition CK06-06</strain>
    </source>
</reference>
<keyword evidence="6" id="KW-0198">Cysteine biosynthesis</keyword>
<dbReference type="PANTHER" id="PTHR10314">
    <property type="entry name" value="CYSTATHIONINE BETA-SYNTHASE"/>
    <property type="match status" value="1"/>
</dbReference>
<feature type="non-terminal residue" evidence="8">
    <location>
        <position position="1"/>
    </location>
</feature>
<organism evidence="8">
    <name type="scientific">marine sediment metagenome</name>
    <dbReference type="NCBI Taxonomy" id="412755"/>
    <lineage>
        <taxon>unclassified sequences</taxon>
        <taxon>metagenomes</taxon>
        <taxon>ecological metagenomes</taxon>
    </lineage>
</organism>
<proteinExistence type="inferred from homology"/>
<sequence length="255" mass="27352">LHKVNNTGSEIWAKLGALNPTGSIKDVMALYMMDMAEKRGELKPGARIIEATSGNTGISFAMLAQLKGYKFVAVMPEYMSQERIQMMEAFGAEIVLTPAAEGFAGAMKKFEELAKEHPDAWLPRQFDNPDNTAAHREITGRRILEEIDEKIDAFVAGVGTGGTLMGVAEALKRVYPNVKIVAVEPAESAVMSGDDSGYHKIQGIGPGFVPSLINMDLVDSVVTVSSEDAITMTRSLMRKEGLMVGISSGANVVAA</sequence>
<dbReference type="CDD" id="cd01561">
    <property type="entry name" value="CBS_like"/>
    <property type="match status" value="1"/>
</dbReference>
<evidence type="ECO:0000313" key="8">
    <source>
        <dbReference type="EMBL" id="GAG18502.1"/>
    </source>
</evidence>
<gene>
    <name evidence="8" type="ORF">S01H1_60168</name>
</gene>
<comment type="similarity">
    <text evidence="2">Belongs to the cysteine synthase/cystathionine beta-synthase family.</text>
</comment>
<evidence type="ECO:0000256" key="5">
    <source>
        <dbReference type="ARBA" id="ARBA00022898"/>
    </source>
</evidence>
<evidence type="ECO:0000256" key="2">
    <source>
        <dbReference type="ARBA" id="ARBA00007103"/>
    </source>
</evidence>
<name>X0W5F2_9ZZZZ</name>
<feature type="domain" description="Tryptophan synthase beta chain-like PALP" evidence="7">
    <location>
        <begin position="6"/>
        <end position="255"/>
    </location>
</feature>
<dbReference type="GO" id="GO:0016740">
    <property type="term" value="F:transferase activity"/>
    <property type="evidence" value="ECO:0007669"/>
    <property type="project" value="UniProtKB-KW"/>
</dbReference>
<dbReference type="Gene3D" id="3.40.50.1100">
    <property type="match status" value="2"/>
</dbReference>
<feature type="non-terminal residue" evidence="8">
    <location>
        <position position="255"/>
    </location>
</feature>
<dbReference type="InterPro" id="IPR050214">
    <property type="entry name" value="Cys_Synth/Cystath_Beta-Synth"/>
</dbReference>
<comment type="caution">
    <text evidence="8">The sequence shown here is derived from an EMBL/GenBank/DDBJ whole genome shotgun (WGS) entry which is preliminary data.</text>
</comment>
<dbReference type="InterPro" id="IPR001926">
    <property type="entry name" value="TrpB-like_PALP"/>
</dbReference>
<evidence type="ECO:0000256" key="1">
    <source>
        <dbReference type="ARBA" id="ARBA00001933"/>
    </source>
</evidence>
<comment type="cofactor">
    <cofactor evidence="1">
        <name>pyridoxal 5'-phosphate</name>
        <dbReference type="ChEBI" id="CHEBI:597326"/>
    </cofactor>
</comment>